<comment type="caution">
    <text evidence="2">The sequence shown here is derived from an EMBL/GenBank/DDBJ whole genome shotgun (WGS) entry which is preliminary data.</text>
</comment>
<dbReference type="Proteomes" id="UP000317371">
    <property type="component" value="Unassembled WGS sequence"/>
</dbReference>
<accession>A0A540VJB4</accession>
<organism evidence="2 3">
    <name type="scientific">Litorilinea aerophila</name>
    <dbReference type="NCBI Taxonomy" id="1204385"/>
    <lineage>
        <taxon>Bacteria</taxon>
        <taxon>Bacillati</taxon>
        <taxon>Chloroflexota</taxon>
        <taxon>Caldilineae</taxon>
        <taxon>Caldilineales</taxon>
        <taxon>Caldilineaceae</taxon>
        <taxon>Litorilinea</taxon>
    </lineage>
</organism>
<dbReference type="EMBL" id="VIGC01000006">
    <property type="protein sequence ID" value="TQE96826.1"/>
    <property type="molecule type" value="Genomic_DNA"/>
</dbReference>
<evidence type="ECO:0000313" key="2">
    <source>
        <dbReference type="EMBL" id="TQE96826.1"/>
    </source>
</evidence>
<reference evidence="2 3" key="1">
    <citation type="submission" date="2019-06" db="EMBL/GenBank/DDBJ databases">
        <title>Genome sequence of Litorilinea aerophila BAA-2444.</title>
        <authorList>
            <person name="Maclea K.S."/>
            <person name="Maurais E.G."/>
            <person name="Iannazzi L.C."/>
        </authorList>
    </citation>
    <scope>NUCLEOTIDE SEQUENCE [LARGE SCALE GENOMIC DNA]</scope>
    <source>
        <strain evidence="2 3">ATCC BAA-2444</strain>
    </source>
</reference>
<sequence length="83" mass="8163">METTSSWGSPAGAASAAGASSPAAAGASAAGAPVGAGATQAVTSRPTRVTRVRIRENLRILPPFCAVEEGVLDGWKAACIDPL</sequence>
<keyword evidence="3" id="KW-1185">Reference proteome</keyword>
<feature type="region of interest" description="Disordered" evidence="1">
    <location>
        <begin position="1"/>
        <end position="47"/>
    </location>
</feature>
<dbReference type="AlphaFoldDB" id="A0A540VJB4"/>
<dbReference type="InParanoid" id="A0A540VJB4"/>
<evidence type="ECO:0000313" key="3">
    <source>
        <dbReference type="Proteomes" id="UP000317371"/>
    </source>
</evidence>
<evidence type="ECO:0000256" key="1">
    <source>
        <dbReference type="SAM" id="MobiDB-lite"/>
    </source>
</evidence>
<gene>
    <name evidence="2" type="ORF">FKZ61_06090</name>
</gene>
<proteinExistence type="predicted"/>
<protein>
    <submittedName>
        <fullName evidence="2">Uncharacterized protein</fullName>
    </submittedName>
</protein>
<name>A0A540VJB4_9CHLR</name>